<name>A0ACB5RGE0_9CLOT</name>
<comment type="caution">
    <text evidence="1">The sequence shown here is derived from an EMBL/GenBank/DDBJ whole genome shotgun (WGS) entry which is preliminary data.</text>
</comment>
<evidence type="ECO:0000313" key="1">
    <source>
        <dbReference type="EMBL" id="GKX68158.1"/>
    </source>
</evidence>
<sequence>MIKGNKISFRPVQISDAEILCKWYNNGELMKHVGFNNGLNTSADKLSANIAKEVEDKDKNRSRRRFIVIENSTDMPIGEVSFGNLDLKNKSCDIGIKICVLDKQGMGYGYDALNTFLNYLFKTYNLHRIELDTLLENVRAQHLYEKVGFKRIGLKRDCWLDPQNCYRSAILMDILREEFIVKRIIRKN</sequence>
<gene>
    <name evidence="1" type="ORF">rsdtw13_34160</name>
</gene>
<keyword evidence="2" id="KW-1185">Reference proteome</keyword>
<protein>
    <submittedName>
        <fullName evidence="1">Acetyltransferase</fullName>
    </submittedName>
</protein>
<organism evidence="1 2">
    <name type="scientific">Inconstantimicrobium mannanitabidum</name>
    <dbReference type="NCBI Taxonomy" id="1604901"/>
    <lineage>
        <taxon>Bacteria</taxon>
        <taxon>Bacillati</taxon>
        <taxon>Bacillota</taxon>
        <taxon>Clostridia</taxon>
        <taxon>Eubacteriales</taxon>
        <taxon>Clostridiaceae</taxon>
        <taxon>Inconstantimicrobium</taxon>
    </lineage>
</organism>
<accession>A0ACB5RGE0</accession>
<dbReference type="EMBL" id="BROD01000001">
    <property type="protein sequence ID" value="GKX68158.1"/>
    <property type="molecule type" value="Genomic_DNA"/>
</dbReference>
<dbReference type="Proteomes" id="UP001058074">
    <property type="component" value="Unassembled WGS sequence"/>
</dbReference>
<proteinExistence type="predicted"/>
<evidence type="ECO:0000313" key="2">
    <source>
        <dbReference type="Proteomes" id="UP001058074"/>
    </source>
</evidence>
<reference evidence="1" key="1">
    <citation type="journal article" date="2025" name="Int. J. Syst. Evol. Microbiol.">
        <title>Inconstantimicrobium mannanitabidum sp. nov., a novel member of the family Clostridiaceae isolated from anoxic soil under the treatment of reductive soil disinfestation.</title>
        <authorList>
            <person name="Ueki A."/>
            <person name="Tonouchi A."/>
            <person name="Honma S."/>
            <person name="Kaku N."/>
            <person name="Ueki K."/>
        </authorList>
    </citation>
    <scope>NUCLEOTIDE SEQUENCE</scope>
    <source>
        <strain evidence="1">TW13</strain>
    </source>
</reference>